<protein>
    <submittedName>
        <fullName evidence="2">Uncharacterized protein</fullName>
    </submittedName>
</protein>
<evidence type="ECO:0000256" key="1">
    <source>
        <dbReference type="SAM" id="MobiDB-lite"/>
    </source>
</evidence>
<evidence type="ECO:0000313" key="2">
    <source>
        <dbReference type="EMBL" id="KAF9969982.1"/>
    </source>
</evidence>
<name>A0A9P6M7K3_9FUNG</name>
<sequence length="289" mass="32716">MTPSKRQTNRARDDQDRPDKSFKRVQTSHSSLSLPPSETDPTTTQTISNEETMGINENESTLTETHSVQSLSHMETTKRPLDDDRDRSFKRIREYPEPKKDEGSPRDVITGSPAEVDDTESRDDLETSVYDDVEPKFRAFQVLVTLIVFHICRVLASDRVNVIPITFSELIVVVACGSQIHIQSRDELLMSKYGCICANVHIESGSLSDLCAILETFLESYIPSKRVHRLDNVGCSAKILRDKDFAHSLKDFLRTDDRGTKSVIKKYPCASKECFLKTLLDKIIFGIKT</sequence>
<proteinExistence type="predicted"/>
<organism evidence="2 3">
    <name type="scientific">Modicella reniformis</name>
    <dbReference type="NCBI Taxonomy" id="1440133"/>
    <lineage>
        <taxon>Eukaryota</taxon>
        <taxon>Fungi</taxon>
        <taxon>Fungi incertae sedis</taxon>
        <taxon>Mucoromycota</taxon>
        <taxon>Mortierellomycotina</taxon>
        <taxon>Mortierellomycetes</taxon>
        <taxon>Mortierellales</taxon>
        <taxon>Mortierellaceae</taxon>
        <taxon>Modicella</taxon>
    </lineage>
</organism>
<feature type="compositionally biased region" description="Basic and acidic residues" evidence="1">
    <location>
        <begin position="10"/>
        <end position="22"/>
    </location>
</feature>
<feature type="compositionally biased region" description="Basic and acidic residues" evidence="1">
    <location>
        <begin position="75"/>
        <end position="105"/>
    </location>
</feature>
<feature type="compositionally biased region" description="Polar residues" evidence="1">
    <location>
        <begin position="24"/>
        <end position="74"/>
    </location>
</feature>
<feature type="non-terminal residue" evidence="2">
    <location>
        <position position="289"/>
    </location>
</feature>
<dbReference type="AlphaFoldDB" id="A0A9P6M7K3"/>
<dbReference type="Proteomes" id="UP000749646">
    <property type="component" value="Unassembled WGS sequence"/>
</dbReference>
<comment type="caution">
    <text evidence="2">The sequence shown here is derived from an EMBL/GenBank/DDBJ whole genome shotgun (WGS) entry which is preliminary data.</text>
</comment>
<gene>
    <name evidence="2" type="ORF">BGZ65_011476</name>
</gene>
<accession>A0A9P6M7K3</accession>
<reference evidence="2" key="1">
    <citation type="journal article" date="2020" name="Fungal Divers.">
        <title>Resolving the Mortierellaceae phylogeny through synthesis of multi-gene phylogenetics and phylogenomics.</title>
        <authorList>
            <person name="Vandepol N."/>
            <person name="Liber J."/>
            <person name="Desiro A."/>
            <person name="Na H."/>
            <person name="Kennedy M."/>
            <person name="Barry K."/>
            <person name="Grigoriev I.V."/>
            <person name="Miller A.N."/>
            <person name="O'Donnell K."/>
            <person name="Stajich J.E."/>
            <person name="Bonito G."/>
        </authorList>
    </citation>
    <scope>NUCLEOTIDE SEQUENCE</scope>
    <source>
        <strain evidence="2">MES-2147</strain>
    </source>
</reference>
<dbReference type="EMBL" id="JAAAHW010005082">
    <property type="protein sequence ID" value="KAF9969982.1"/>
    <property type="molecule type" value="Genomic_DNA"/>
</dbReference>
<dbReference type="OrthoDB" id="10598715at2759"/>
<keyword evidence="3" id="KW-1185">Reference proteome</keyword>
<evidence type="ECO:0000313" key="3">
    <source>
        <dbReference type="Proteomes" id="UP000749646"/>
    </source>
</evidence>
<feature type="region of interest" description="Disordered" evidence="1">
    <location>
        <begin position="1"/>
        <end position="127"/>
    </location>
</feature>